<feature type="domain" description="SEA" evidence="5">
    <location>
        <begin position="114"/>
        <end position="235"/>
    </location>
</feature>
<evidence type="ECO:0000256" key="4">
    <source>
        <dbReference type="SAM" id="Phobius"/>
    </source>
</evidence>
<feature type="region of interest" description="Disordered" evidence="3">
    <location>
        <begin position="253"/>
        <end position="276"/>
    </location>
</feature>
<dbReference type="PANTHER" id="PTHR24252">
    <property type="entry name" value="ACROSIN-RELATED"/>
    <property type="match status" value="1"/>
</dbReference>
<keyword evidence="4" id="KW-1133">Transmembrane helix</keyword>
<evidence type="ECO:0000259" key="6">
    <source>
        <dbReference type="PROSITE" id="PS50240"/>
    </source>
</evidence>
<sequence>MVVGFVHETQDLELVDFMVEYRLCQHCPLPHYIPVVSDNSEKEYGGFPQLSRIFPPVSSSSSSSSTDSDIHVSRRFRVHRKWLACVLVAVLFIGIGAAVGIYFGYQFLSLTPAMEQVFRGSFVVVTGDTYDTNLTNQNAALFQERASMYKDMIDSLYSQSLVKNAFLGTEILAFDGLVDGPMTVFFNLHVDTHRIRVDAGDLFIIFADAIRNSDGVLRGNITVDQDTLEIQERSMTFLYLPSTERTYVVIGNGPRKENTTTMAPTTTPTSPTTTNKSMKTFRDNQEMFEAESEEVTVPTTTMDTPVVVASHPICVPMNVDFCSNVSAATMQNIIDEKTLEQLRSVVNSQCYPFAAHFLCSWGVACKQDALGDNLKEIMPCRDYCDEFMANCGHRLPHSIKEKIQCGGDWKGLGSCVTKPGCVKNLYTIGQGHRICDGVMDCVDFSDELHCPYCPPGNFHCGAGKECIPPEKKCDGIQDCPNGSDEKACLTLAPSSEAAGYVHQYFNEGYLFVHDQGKLGKLCVERNDSKKQDSFWEPESQLLLDNIGSSACELLGFRKVAFVRVQPDTEISPDGPFGNYVRIQEPGSSSEVTFTAGPCPSKKVLYVGCNHLECGQRPSHLRNTKGQVGHGDWPWHAALLKDGNHVCDATLVTSQWLLTSDQCFNGKSKARWTVHFGRVRMTTTSPWQQERRVVGMVKSPLGDSLVLIKMASPVIFSDFARHVCLPDEPNLLPKELRFAAWEKTASTCIRLGWSKEDELLETRMHQLGSELCQPGPSLANATKSPLCFENDGRDCLKELKVYPGGPVFCQNEESKEWSLAGIAPMESRPKCGIEKYRVSAVAGSTEWILKTIDALSNVA</sequence>
<name>A0A8J2J4D0_9HEXA</name>
<keyword evidence="8" id="KW-1185">Reference proteome</keyword>
<dbReference type="CDD" id="cd00112">
    <property type="entry name" value="LDLa"/>
    <property type="match status" value="1"/>
</dbReference>
<evidence type="ECO:0000256" key="2">
    <source>
        <dbReference type="PROSITE-ProRule" id="PRU00124"/>
    </source>
</evidence>
<evidence type="ECO:0000259" key="5">
    <source>
        <dbReference type="PROSITE" id="PS50024"/>
    </source>
</evidence>
<feature type="domain" description="Peptidase S1" evidence="6">
    <location>
        <begin position="605"/>
        <end position="852"/>
    </location>
</feature>
<dbReference type="EMBL" id="CAJVCH010000003">
    <property type="protein sequence ID" value="CAG7629736.1"/>
    <property type="molecule type" value="Genomic_DNA"/>
</dbReference>
<dbReference type="SMART" id="SM00020">
    <property type="entry name" value="Tryp_SPc"/>
    <property type="match status" value="1"/>
</dbReference>
<dbReference type="Pfam" id="PF00057">
    <property type="entry name" value="Ldl_recept_a"/>
    <property type="match status" value="1"/>
</dbReference>
<dbReference type="PANTHER" id="PTHR24252:SF10">
    <property type="entry name" value="SERINE PROTEASE 56"/>
    <property type="match status" value="1"/>
</dbReference>
<dbReference type="InterPro" id="IPR002172">
    <property type="entry name" value="LDrepeatLR_classA_rpt"/>
</dbReference>
<feature type="compositionally biased region" description="Low complexity" evidence="3">
    <location>
        <begin position="259"/>
        <end position="276"/>
    </location>
</feature>
<dbReference type="InterPro" id="IPR023415">
    <property type="entry name" value="LDLR_class-A_CS"/>
</dbReference>
<dbReference type="InterPro" id="IPR000082">
    <property type="entry name" value="SEA_dom"/>
</dbReference>
<evidence type="ECO:0000256" key="3">
    <source>
        <dbReference type="SAM" id="MobiDB-lite"/>
    </source>
</evidence>
<comment type="caution">
    <text evidence="7">The sequence shown here is derived from an EMBL/GenBank/DDBJ whole genome shotgun (WGS) entry which is preliminary data.</text>
</comment>
<accession>A0A8J2J4D0</accession>
<feature type="disulfide bond" evidence="2">
    <location>
        <begin position="473"/>
        <end position="488"/>
    </location>
</feature>
<keyword evidence="4" id="KW-0812">Transmembrane</keyword>
<dbReference type="PROSITE" id="PS50024">
    <property type="entry name" value="SEA"/>
    <property type="match status" value="1"/>
</dbReference>
<dbReference type="InterPro" id="IPR001254">
    <property type="entry name" value="Trypsin_dom"/>
</dbReference>
<dbReference type="PROSITE" id="PS50240">
    <property type="entry name" value="TRYPSIN_DOM"/>
    <property type="match status" value="1"/>
</dbReference>
<dbReference type="PROSITE" id="PS01209">
    <property type="entry name" value="LDLRA_1"/>
    <property type="match status" value="1"/>
</dbReference>
<dbReference type="AlphaFoldDB" id="A0A8J2J4D0"/>
<evidence type="ECO:0000313" key="8">
    <source>
        <dbReference type="Proteomes" id="UP000708208"/>
    </source>
</evidence>
<evidence type="ECO:0008006" key="9">
    <source>
        <dbReference type="Google" id="ProtNLM"/>
    </source>
</evidence>
<dbReference type="OrthoDB" id="5985572at2759"/>
<evidence type="ECO:0000313" key="7">
    <source>
        <dbReference type="EMBL" id="CAG7629736.1"/>
    </source>
</evidence>
<proteinExistence type="predicted"/>
<gene>
    <name evidence="7" type="ORF">AFUS01_LOCUS64</name>
</gene>
<dbReference type="GO" id="GO:0006508">
    <property type="term" value="P:proteolysis"/>
    <property type="evidence" value="ECO:0007669"/>
    <property type="project" value="InterPro"/>
</dbReference>
<protein>
    <recommendedName>
        <fullName evidence="9">Atrial natriuretic peptide-converting enzyme</fullName>
    </recommendedName>
</protein>
<dbReference type="PROSITE" id="PS50068">
    <property type="entry name" value="LDLRA_2"/>
    <property type="match status" value="2"/>
</dbReference>
<dbReference type="SMART" id="SM00192">
    <property type="entry name" value="LDLa"/>
    <property type="match status" value="2"/>
</dbReference>
<organism evidence="7 8">
    <name type="scientific">Allacma fusca</name>
    <dbReference type="NCBI Taxonomy" id="39272"/>
    <lineage>
        <taxon>Eukaryota</taxon>
        <taxon>Metazoa</taxon>
        <taxon>Ecdysozoa</taxon>
        <taxon>Arthropoda</taxon>
        <taxon>Hexapoda</taxon>
        <taxon>Collembola</taxon>
        <taxon>Symphypleona</taxon>
        <taxon>Sminthuridae</taxon>
        <taxon>Allacma</taxon>
    </lineage>
</organism>
<dbReference type="Proteomes" id="UP000708208">
    <property type="component" value="Unassembled WGS sequence"/>
</dbReference>
<dbReference type="GO" id="GO:0004252">
    <property type="term" value="F:serine-type endopeptidase activity"/>
    <property type="evidence" value="ECO:0007669"/>
    <property type="project" value="InterPro"/>
</dbReference>
<dbReference type="Pfam" id="PF01390">
    <property type="entry name" value="SEA"/>
    <property type="match status" value="1"/>
</dbReference>
<reference evidence="7" key="1">
    <citation type="submission" date="2021-06" db="EMBL/GenBank/DDBJ databases">
        <authorList>
            <person name="Hodson N. C."/>
            <person name="Mongue J. A."/>
            <person name="Jaron S. K."/>
        </authorList>
    </citation>
    <scope>NUCLEOTIDE SEQUENCE</scope>
</reference>
<comment type="caution">
    <text evidence="2">Lacks conserved residue(s) required for the propagation of feature annotation.</text>
</comment>
<keyword evidence="1 2" id="KW-1015">Disulfide bond</keyword>
<dbReference type="CDD" id="cd07066">
    <property type="entry name" value="CRD_FZ"/>
    <property type="match status" value="1"/>
</dbReference>
<evidence type="ECO:0000256" key="1">
    <source>
        <dbReference type="ARBA" id="ARBA00023157"/>
    </source>
</evidence>
<feature type="transmembrane region" description="Helical" evidence="4">
    <location>
        <begin position="82"/>
        <end position="105"/>
    </location>
</feature>
<feature type="disulfide bond" evidence="2">
    <location>
        <begin position="435"/>
        <end position="450"/>
    </location>
</feature>
<keyword evidence="4" id="KW-0472">Membrane</keyword>
<dbReference type="Pfam" id="PF00089">
    <property type="entry name" value="Trypsin"/>
    <property type="match status" value="1"/>
</dbReference>